<proteinExistence type="predicted"/>
<dbReference type="AlphaFoldDB" id="A0AAN6UFF3"/>
<dbReference type="EMBL" id="MU853422">
    <property type="protein sequence ID" value="KAK4131714.1"/>
    <property type="molecule type" value="Genomic_DNA"/>
</dbReference>
<evidence type="ECO:0000313" key="1">
    <source>
        <dbReference type="EMBL" id="KAK4131714.1"/>
    </source>
</evidence>
<organism evidence="1 2">
    <name type="scientific">Trichocladium antarcticum</name>
    <dbReference type="NCBI Taxonomy" id="1450529"/>
    <lineage>
        <taxon>Eukaryota</taxon>
        <taxon>Fungi</taxon>
        <taxon>Dikarya</taxon>
        <taxon>Ascomycota</taxon>
        <taxon>Pezizomycotina</taxon>
        <taxon>Sordariomycetes</taxon>
        <taxon>Sordariomycetidae</taxon>
        <taxon>Sordariales</taxon>
        <taxon>Chaetomiaceae</taxon>
        <taxon>Trichocladium</taxon>
    </lineage>
</organism>
<accession>A0AAN6UFF3</accession>
<gene>
    <name evidence="1" type="ORF">BT67DRAFT_149159</name>
</gene>
<dbReference type="Proteomes" id="UP001304895">
    <property type="component" value="Unassembled WGS sequence"/>
</dbReference>
<evidence type="ECO:0000313" key="2">
    <source>
        <dbReference type="Proteomes" id="UP001304895"/>
    </source>
</evidence>
<comment type="caution">
    <text evidence="1">The sequence shown here is derived from an EMBL/GenBank/DDBJ whole genome shotgun (WGS) entry which is preliminary data.</text>
</comment>
<name>A0AAN6UFF3_9PEZI</name>
<sequence length="171" mass="18715">MNLPDCQTQTAAWIVVNGPTLALYMLSSKRSGRQLLPRFPPSNVIIHRRGEIDDSLFSNGSYGTCESHNVGCPSPSEHPRRLGKSTEVICHTCISSESDIPRYLPGSRARIQDFTVGQANESLHTSSRSTKYFWKRGPLSPGLSPPSLATSVTADPSGMHCVFRARVVLDC</sequence>
<protein>
    <submittedName>
        <fullName evidence="1">Uncharacterized protein</fullName>
    </submittedName>
</protein>
<reference evidence="1" key="2">
    <citation type="submission" date="2023-05" db="EMBL/GenBank/DDBJ databases">
        <authorList>
            <consortium name="Lawrence Berkeley National Laboratory"/>
            <person name="Steindorff A."/>
            <person name="Hensen N."/>
            <person name="Bonometti L."/>
            <person name="Westerberg I."/>
            <person name="Brannstrom I.O."/>
            <person name="Guillou S."/>
            <person name="Cros-Aarteil S."/>
            <person name="Calhoun S."/>
            <person name="Haridas S."/>
            <person name="Kuo A."/>
            <person name="Mondo S."/>
            <person name="Pangilinan J."/>
            <person name="Riley R."/>
            <person name="Labutti K."/>
            <person name="Andreopoulos B."/>
            <person name="Lipzen A."/>
            <person name="Chen C."/>
            <person name="Yanf M."/>
            <person name="Daum C."/>
            <person name="Ng V."/>
            <person name="Clum A."/>
            <person name="Ohm R."/>
            <person name="Martin F."/>
            <person name="Silar P."/>
            <person name="Natvig D."/>
            <person name="Lalanne C."/>
            <person name="Gautier V."/>
            <person name="Ament-Velasquez S.L."/>
            <person name="Kruys A."/>
            <person name="Hutchinson M.I."/>
            <person name="Powell A.J."/>
            <person name="Barry K."/>
            <person name="Miller A.N."/>
            <person name="Grigoriev I.V."/>
            <person name="Debuchy R."/>
            <person name="Gladieux P."/>
            <person name="Thoren M.H."/>
            <person name="Johannesson H."/>
        </authorList>
    </citation>
    <scope>NUCLEOTIDE SEQUENCE</scope>
    <source>
        <strain evidence="1">CBS 123565</strain>
    </source>
</reference>
<keyword evidence="2" id="KW-1185">Reference proteome</keyword>
<reference evidence="1" key="1">
    <citation type="journal article" date="2023" name="Mol. Phylogenet. Evol.">
        <title>Genome-scale phylogeny and comparative genomics of the fungal order Sordariales.</title>
        <authorList>
            <person name="Hensen N."/>
            <person name="Bonometti L."/>
            <person name="Westerberg I."/>
            <person name="Brannstrom I.O."/>
            <person name="Guillou S."/>
            <person name="Cros-Aarteil S."/>
            <person name="Calhoun S."/>
            <person name="Haridas S."/>
            <person name="Kuo A."/>
            <person name="Mondo S."/>
            <person name="Pangilinan J."/>
            <person name="Riley R."/>
            <person name="LaButti K."/>
            <person name="Andreopoulos B."/>
            <person name="Lipzen A."/>
            <person name="Chen C."/>
            <person name="Yan M."/>
            <person name="Daum C."/>
            <person name="Ng V."/>
            <person name="Clum A."/>
            <person name="Steindorff A."/>
            <person name="Ohm R.A."/>
            <person name="Martin F."/>
            <person name="Silar P."/>
            <person name="Natvig D.O."/>
            <person name="Lalanne C."/>
            <person name="Gautier V."/>
            <person name="Ament-Velasquez S.L."/>
            <person name="Kruys A."/>
            <person name="Hutchinson M.I."/>
            <person name="Powell A.J."/>
            <person name="Barry K."/>
            <person name="Miller A.N."/>
            <person name="Grigoriev I.V."/>
            <person name="Debuchy R."/>
            <person name="Gladieux P."/>
            <person name="Hiltunen Thoren M."/>
            <person name="Johannesson H."/>
        </authorList>
    </citation>
    <scope>NUCLEOTIDE SEQUENCE</scope>
    <source>
        <strain evidence="1">CBS 123565</strain>
    </source>
</reference>